<dbReference type="EMBL" id="JAMXQV010000025">
    <property type="protein sequence ID" value="MCR6488475.1"/>
    <property type="molecule type" value="Genomic_DNA"/>
</dbReference>
<organism evidence="2 3">
    <name type="scientific">Amycolatopsis iheyensis</name>
    <dbReference type="NCBI Taxonomy" id="2945988"/>
    <lineage>
        <taxon>Bacteria</taxon>
        <taxon>Bacillati</taxon>
        <taxon>Actinomycetota</taxon>
        <taxon>Actinomycetes</taxon>
        <taxon>Pseudonocardiales</taxon>
        <taxon>Pseudonocardiaceae</taxon>
        <taxon>Amycolatopsis</taxon>
    </lineage>
</organism>
<keyword evidence="3" id="KW-1185">Reference proteome</keyword>
<feature type="compositionally biased region" description="Acidic residues" evidence="1">
    <location>
        <begin position="30"/>
        <end position="40"/>
    </location>
</feature>
<evidence type="ECO:0000313" key="2">
    <source>
        <dbReference type="EMBL" id="MCR6488475.1"/>
    </source>
</evidence>
<gene>
    <name evidence="2" type="ORF">M8542_37170</name>
</gene>
<feature type="compositionally biased region" description="Basic and acidic residues" evidence="1">
    <location>
        <begin position="1"/>
        <end position="29"/>
    </location>
</feature>
<name>A0A9X2NNP4_9PSEU</name>
<reference evidence="2" key="1">
    <citation type="submission" date="2022-06" db="EMBL/GenBank/DDBJ databases">
        <title>Amycolatopsis iheyaensis sp. nov., a new species of the genus Amycolatopsis isolated from soil in Iheya island, Japan.</title>
        <authorList>
            <person name="Ngamcharungchit C."/>
            <person name="Kanto H."/>
            <person name="Take A."/>
            <person name="Intra B."/>
            <person name="Matsumoto A."/>
            <person name="Panbangred W."/>
            <person name="Inahashi Y."/>
        </authorList>
    </citation>
    <scope>NUCLEOTIDE SEQUENCE</scope>
    <source>
        <strain evidence="2">OK19-0408</strain>
    </source>
</reference>
<dbReference type="AlphaFoldDB" id="A0A9X2NNP4"/>
<protein>
    <submittedName>
        <fullName evidence="2">Uncharacterized protein</fullName>
    </submittedName>
</protein>
<evidence type="ECO:0000256" key="1">
    <source>
        <dbReference type="SAM" id="MobiDB-lite"/>
    </source>
</evidence>
<proteinExistence type="predicted"/>
<dbReference type="Proteomes" id="UP001144096">
    <property type="component" value="Unassembled WGS sequence"/>
</dbReference>
<accession>A0A9X2NNP4</accession>
<sequence length="55" mass="5979">MTANENRPEDLAQSRQHIKEAKEAAREADLADPIEADETPQADAPHQEGEQGTAP</sequence>
<comment type="caution">
    <text evidence="2">The sequence shown here is derived from an EMBL/GenBank/DDBJ whole genome shotgun (WGS) entry which is preliminary data.</text>
</comment>
<evidence type="ECO:0000313" key="3">
    <source>
        <dbReference type="Proteomes" id="UP001144096"/>
    </source>
</evidence>
<feature type="region of interest" description="Disordered" evidence="1">
    <location>
        <begin position="1"/>
        <end position="55"/>
    </location>
</feature>
<dbReference type="RefSeq" id="WP_257925040.1">
    <property type="nucleotide sequence ID" value="NZ_JAMXQV010000025.1"/>
</dbReference>